<dbReference type="HOGENOM" id="CLU_158223_2_1_1"/>
<dbReference type="GO" id="GO:0006869">
    <property type="term" value="P:lipid transport"/>
    <property type="evidence" value="ECO:0007669"/>
    <property type="project" value="InterPro"/>
</dbReference>
<dbReference type="SMR" id="A0A8J8XV31"/>
<dbReference type="Proteomes" id="UP000251960">
    <property type="component" value="Chromosome 8"/>
</dbReference>
<dbReference type="OMA" id="CCVRLKS"/>
<protein>
    <submittedName>
        <fullName evidence="4">Non-specific lipid-transfer protein 2</fullName>
    </submittedName>
</protein>
<dbReference type="SUPFAM" id="SSF47699">
    <property type="entry name" value="Bifunctional inhibitor/lipid-transfer protein/seed storage 2S albumin"/>
    <property type="match status" value="1"/>
</dbReference>
<reference evidence="4" key="1">
    <citation type="journal article" date="2018" name="Nat. Genet.">
        <title>Extensive intraspecific gene order and gene structural variations between Mo17 and other maize genomes.</title>
        <authorList>
            <person name="Sun S."/>
            <person name="Zhou Y."/>
            <person name="Chen J."/>
            <person name="Shi J."/>
            <person name="Zhao H."/>
            <person name="Zhao H."/>
            <person name="Song W."/>
            <person name="Zhang M."/>
            <person name="Cui Y."/>
            <person name="Dong X."/>
            <person name="Liu H."/>
            <person name="Ma X."/>
            <person name="Jiao Y."/>
            <person name="Wang B."/>
            <person name="Wei X."/>
            <person name="Stein J.C."/>
            <person name="Glaubitz J.C."/>
            <person name="Lu F."/>
            <person name="Yu G."/>
            <person name="Liang C."/>
            <person name="Fengler K."/>
            <person name="Li B."/>
            <person name="Rafalski A."/>
            <person name="Schnable P.S."/>
            <person name="Ware D.H."/>
            <person name="Buckler E.S."/>
            <person name="Lai J."/>
        </authorList>
    </citation>
    <scope>NUCLEOTIDE SEQUENCE [LARGE SCALE GENOMIC DNA]</scope>
    <source>
        <tissue evidence="4">Seedling</tissue>
    </source>
</reference>
<dbReference type="InterPro" id="IPR033872">
    <property type="entry name" value="nsLTP2"/>
</dbReference>
<feature type="signal peptide" evidence="3">
    <location>
        <begin position="1"/>
        <end position="26"/>
    </location>
</feature>
<comment type="caution">
    <text evidence="4">The sequence shown here is derived from an EMBL/GenBank/DDBJ whole genome shotgun (WGS) entry which is preliminary data.</text>
</comment>
<dbReference type="Gene3D" id="1.10.110.10">
    <property type="entry name" value="Plant lipid-transfer and hydrophobic proteins"/>
    <property type="match status" value="1"/>
</dbReference>
<organism evidence="4">
    <name type="scientific">Zea mays</name>
    <name type="common">Maize</name>
    <dbReference type="NCBI Taxonomy" id="4577"/>
    <lineage>
        <taxon>Eukaryota</taxon>
        <taxon>Viridiplantae</taxon>
        <taxon>Streptophyta</taxon>
        <taxon>Embryophyta</taxon>
        <taxon>Tracheophyta</taxon>
        <taxon>Spermatophyta</taxon>
        <taxon>Magnoliopsida</taxon>
        <taxon>Liliopsida</taxon>
        <taxon>Poales</taxon>
        <taxon>Poaceae</taxon>
        <taxon>PACMAD clade</taxon>
        <taxon>Panicoideae</taxon>
        <taxon>Andropogonodae</taxon>
        <taxon>Andropogoneae</taxon>
        <taxon>Tripsacinae</taxon>
        <taxon>Zea</taxon>
    </lineage>
</organism>
<evidence type="ECO:0000256" key="2">
    <source>
        <dbReference type="ARBA" id="ARBA00023121"/>
    </source>
</evidence>
<gene>
    <name evidence="4" type="primary">LTP-2_5</name>
    <name evidence="4" type="ORF">Zm00014a_012032</name>
</gene>
<sequence>MRPAALFLAAVLASVVLLLAAGRAAGDFSALAPCDVTQLTPCASAFAGKASPTAACCAKLLSHGPGCLCRYKDDASLKRLVDARHKRRVFTACKVPVPSC</sequence>
<dbReference type="EMBL" id="NCVQ01000009">
    <property type="protein sequence ID" value="PWZ09827.1"/>
    <property type="molecule type" value="Genomic_DNA"/>
</dbReference>
<dbReference type="AlphaFoldDB" id="A0A8J8XV31"/>
<accession>A0A8J8XV31</accession>
<evidence type="ECO:0000256" key="1">
    <source>
        <dbReference type="ARBA" id="ARBA00022448"/>
    </source>
</evidence>
<name>A0A8J8XV31_MAIZE</name>
<evidence type="ECO:0000256" key="3">
    <source>
        <dbReference type="SAM" id="SignalP"/>
    </source>
</evidence>
<feature type="chain" id="PRO_5035195522" evidence="3">
    <location>
        <begin position="27"/>
        <end position="100"/>
    </location>
</feature>
<keyword evidence="3" id="KW-0732">Signal</keyword>
<dbReference type="KEGG" id="zma:100273085"/>
<dbReference type="CDD" id="cd01959">
    <property type="entry name" value="nsLTP2"/>
    <property type="match status" value="1"/>
</dbReference>
<dbReference type="PANTHER" id="PTHR33214">
    <property type="entry name" value="BIFUNCTIONAL INHIBITOR/LIPID-TRANSFER PROTEIN/SEED STORAGE 2S ALBUMIN SUPERFAMILY PROTEIN"/>
    <property type="match status" value="1"/>
</dbReference>
<dbReference type="PANTHER" id="PTHR33214:SF8">
    <property type="entry name" value="OS01G0691300 PROTEIN"/>
    <property type="match status" value="1"/>
</dbReference>
<keyword evidence="2" id="KW-0446">Lipid-binding</keyword>
<dbReference type="InterPro" id="IPR036312">
    <property type="entry name" value="Bifun_inhib/LTP/seed_sf"/>
</dbReference>
<dbReference type="GO" id="GO:0008289">
    <property type="term" value="F:lipid binding"/>
    <property type="evidence" value="ECO:0007669"/>
    <property type="project" value="UniProtKB-KW"/>
</dbReference>
<dbReference type="OrthoDB" id="683267at2759"/>
<proteinExistence type="predicted"/>
<keyword evidence="1" id="KW-0813">Transport</keyword>
<evidence type="ECO:0000313" key="4">
    <source>
        <dbReference type="EMBL" id="PWZ09827.1"/>
    </source>
</evidence>